<feature type="signal peptide" evidence="1">
    <location>
        <begin position="1"/>
        <end position="22"/>
    </location>
</feature>
<evidence type="ECO:0000256" key="1">
    <source>
        <dbReference type="SAM" id="SignalP"/>
    </source>
</evidence>
<keyword evidence="3" id="KW-1185">Reference proteome</keyword>
<reference evidence="3" key="1">
    <citation type="submission" date="2017-11" db="EMBL/GenBank/DDBJ databases">
        <authorList>
            <person name="Seth-Smith MB H."/>
        </authorList>
    </citation>
    <scope>NUCLEOTIDE SEQUENCE [LARGE SCALE GENOMIC DNA]</scope>
</reference>
<dbReference type="EMBL" id="LT993738">
    <property type="protein sequence ID" value="SPN74051.1"/>
    <property type="molecule type" value="Genomic_DNA"/>
</dbReference>
<sequence length="88" mass="9725">MKSFKFLLPFLSLMLCCGNALLSSSHSQAISLTEAIGVSAAKTLLLSETASELIREIGYGFGISRILYDWQTQQWLEIESLIAQNEVV</sequence>
<name>A0A2R8FCG3_9CHLA</name>
<dbReference type="OrthoDB" id="18675at2"/>
<gene>
    <name evidence="2" type="ORF">C10C_0914</name>
</gene>
<evidence type="ECO:0000313" key="2">
    <source>
        <dbReference type="EMBL" id="SPN74051.1"/>
    </source>
</evidence>
<feature type="chain" id="PRO_5015321941" evidence="1">
    <location>
        <begin position="23"/>
        <end position="88"/>
    </location>
</feature>
<dbReference type="RefSeq" id="WP_108896984.1">
    <property type="nucleotide sequence ID" value="NZ_LT993738.1"/>
</dbReference>
<proteinExistence type="predicted"/>
<evidence type="ECO:0000313" key="3">
    <source>
        <dbReference type="Proteomes" id="UP000244926"/>
    </source>
</evidence>
<keyword evidence="1" id="KW-0732">Signal</keyword>
<dbReference type="KEGG" id="csee:C10C_0914"/>
<dbReference type="AlphaFoldDB" id="A0A2R8FCG3"/>
<dbReference type="Proteomes" id="UP000244926">
    <property type="component" value="Chromosome I"/>
</dbReference>
<organism evidence="2 3">
    <name type="scientific">Chlamydia serpentis</name>
    <dbReference type="NCBI Taxonomy" id="1967782"/>
    <lineage>
        <taxon>Bacteria</taxon>
        <taxon>Pseudomonadati</taxon>
        <taxon>Chlamydiota</taxon>
        <taxon>Chlamydiia</taxon>
        <taxon>Chlamydiales</taxon>
        <taxon>Chlamydiaceae</taxon>
        <taxon>Chlamydia/Chlamydophila group</taxon>
        <taxon>Chlamydia</taxon>
    </lineage>
</organism>
<accession>A0A2R8FCG3</accession>
<protein>
    <submittedName>
        <fullName evidence="2">Uncharacterized protein</fullName>
    </submittedName>
</protein>